<sequence>MMADMSMTHFWRGLWLYIGGESQFITLYMQGKDRLSDAESLHKTKSYSIRLYICVASSAECSRAGSLIVEFLESCNLSRVSYHVSKFFVPNLHIIYFVEALIYNVRTTYNFFGGAVY</sequence>
<dbReference type="Proteomes" id="UP001341840">
    <property type="component" value="Unassembled WGS sequence"/>
</dbReference>
<comment type="caution">
    <text evidence="1">The sequence shown here is derived from an EMBL/GenBank/DDBJ whole genome shotgun (WGS) entry which is preliminary data.</text>
</comment>
<gene>
    <name evidence="1" type="ORF">PIB30_066127</name>
</gene>
<reference evidence="1 2" key="1">
    <citation type="journal article" date="2023" name="Plants (Basel)">
        <title>Bridging the Gap: Combining Genomics and Transcriptomics Approaches to Understand Stylosanthes scabra, an Orphan Legume from the Brazilian Caatinga.</title>
        <authorList>
            <person name="Ferreira-Neto J.R.C."/>
            <person name="da Silva M.D."/>
            <person name="Binneck E."/>
            <person name="de Melo N.F."/>
            <person name="da Silva R.H."/>
            <person name="de Melo A.L.T.M."/>
            <person name="Pandolfi V."/>
            <person name="Bustamante F.O."/>
            <person name="Brasileiro-Vidal A.C."/>
            <person name="Benko-Iseppon A.M."/>
        </authorList>
    </citation>
    <scope>NUCLEOTIDE SEQUENCE [LARGE SCALE GENOMIC DNA]</scope>
    <source>
        <tissue evidence="1">Leaves</tissue>
    </source>
</reference>
<protein>
    <submittedName>
        <fullName evidence="1">Uncharacterized protein</fullName>
    </submittedName>
</protein>
<name>A0ABU6XMI8_9FABA</name>
<accession>A0ABU6XMI8</accession>
<proteinExistence type="predicted"/>
<evidence type="ECO:0000313" key="1">
    <source>
        <dbReference type="EMBL" id="MED6198416.1"/>
    </source>
</evidence>
<organism evidence="1 2">
    <name type="scientific">Stylosanthes scabra</name>
    <dbReference type="NCBI Taxonomy" id="79078"/>
    <lineage>
        <taxon>Eukaryota</taxon>
        <taxon>Viridiplantae</taxon>
        <taxon>Streptophyta</taxon>
        <taxon>Embryophyta</taxon>
        <taxon>Tracheophyta</taxon>
        <taxon>Spermatophyta</taxon>
        <taxon>Magnoliopsida</taxon>
        <taxon>eudicotyledons</taxon>
        <taxon>Gunneridae</taxon>
        <taxon>Pentapetalae</taxon>
        <taxon>rosids</taxon>
        <taxon>fabids</taxon>
        <taxon>Fabales</taxon>
        <taxon>Fabaceae</taxon>
        <taxon>Papilionoideae</taxon>
        <taxon>50 kb inversion clade</taxon>
        <taxon>dalbergioids sensu lato</taxon>
        <taxon>Dalbergieae</taxon>
        <taxon>Pterocarpus clade</taxon>
        <taxon>Stylosanthes</taxon>
    </lineage>
</organism>
<keyword evidence="2" id="KW-1185">Reference proteome</keyword>
<evidence type="ECO:0000313" key="2">
    <source>
        <dbReference type="Proteomes" id="UP001341840"/>
    </source>
</evidence>
<dbReference type="EMBL" id="JASCZI010212118">
    <property type="protein sequence ID" value="MED6198416.1"/>
    <property type="molecule type" value="Genomic_DNA"/>
</dbReference>